<evidence type="ECO:0000259" key="4">
    <source>
        <dbReference type="Pfam" id="PF00675"/>
    </source>
</evidence>
<gene>
    <name evidence="6" type="ORF">HLB44_18750</name>
</gene>
<evidence type="ECO:0000256" key="3">
    <source>
        <dbReference type="RuleBase" id="RU004447"/>
    </source>
</evidence>
<sequence>MSLVRPVPSPSIGQLPNGVRVIAIPMPWLDSVSLSVFVRAGSQHENARANGISHVVEHMAFKGTESRDCQRINLDAERLGGEVNAHTDKDHTAFHIHGLAQHAVPFLHMLADIVRYSNFPEAELERERQVILQEFAEDEDDPLSTAYKLFDRNCFGRHPLAQAVIGTRANIRRFTRADLLDYVHRHYTGANVVVAVAGNIDADVLRREAEIAFGTMPAGPVNSVAAPEWRGGLRERRQAGSSQSHVVLGFPLPSLAADDPAGELAAAVFGEGMSSPLLDELRERRGLVYHASCSADVLPAAGQFVIEASMAPEHLDPFFDAVAGLLLDHAAHIHPVSLERARNQLAVRSLRTHERPFRRLEEAVQQLCVQGRVRPRAEQLERLQAIGAGEVGAAFQRLLAQAPALAIVGKLKPGAGERFSARLAAAR</sequence>
<protein>
    <submittedName>
        <fullName evidence="6">Insulinase family protein</fullName>
    </submittedName>
</protein>
<comment type="cofactor">
    <cofactor evidence="1">
        <name>Zn(2+)</name>
        <dbReference type="ChEBI" id="CHEBI:29105"/>
    </cofactor>
</comment>
<dbReference type="RefSeq" id="WP_173125302.1">
    <property type="nucleotide sequence ID" value="NZ_JABRWJ010000005.1"/>
</dbReference>
<dbReference type="InterPro" id="IPR007863">
    <property type="entry name" value="Peptidase_M16_C"/>
</dbReference>
<dbReference type="Proteomes" id="UP000737171">
    <property type="component" value="Unassembled WGS sequence"/>
</dbReference>
<evidence type="ECO:0000256" key="1">
    <source>
        <dbReference type="ARBA" id="ARBA00001947"/>
    </source>
</evidence>
<dbReference type="PANTHER" id="PTHR11851:SF49">
    <property type="entry name" value="MITOCHONDRIAL-PROCESSING PEPTIDASE SUBUNIT ALPHA"/>
    <property type="match status" value="1"/>
</dbReference>
<evidence type="ECO:0000256" key="2">
    <source>
        <dbReference type="ARBA" id="ARBA00007261"/>
    </source>
</evidence>
<comment type="caution">
    <text evidence="6">The sequence shown here is derived from an EMBL/GenBank/DDBJ whole genome shotgun (WGS) entry which is preliminary data.</text>
</comment>
<accession>A0ABX2EKD6</accession>
<dbReference type="SUPFAM" id="SSF63411">
    <property type="entry name" value="LuxS/MPP-like metallohydrolase"/>
    <property type="match status" value="2"/>
</dbReference>
<feature type="domain" description="Peptidase M16 C-terminal" evidence="5">
    <location>
        <begin position="174"/>
        <end position="345"/>
    </location>
</feature>
<reference evidence="6 7" key="1">
    <citation type="submission" date="2020-05" db="EMBL/GenBank/DDBJ databases">
        <title>Aquincola sp. isolate from soil.</title>
        <authorList>
            <person name="Han J."/>
            <person name="Kim D.-U."/>
        </authorList>
    </citation>
    <scope>NUCLEOTIDE SEQUENCE [LARGE SCALE GENOMIC DNA]</scope>
    <source>
        <strain evidence="6 7">S2</strain>
    </source>
</reference>
<dbReference type="Pfam" id="PF05193">
    <property type="entry name" value="Peptidase_M16_C"/>
    <property type="match status" value="1"/>
</dbReference>
<evidence type="ECO:0000313" key="7">
    <source>
        <dbReference type="Proteomes" id="UP000737171"/>
    </source>
</evidence>
<dbReference type="InterPro" id="IPR011765">
    <property type="entry name" value="Pept_M16_N"/>
</dbReference>
<dbReference type="PANTHER" id="PTHR11851">
    <property type="entry name" value="METALLOPROTEASE"/>
    <property type="match status" value="1"/>
</dbReference>
<dbReference type="Gene3D" id="3.30.830.10">
    <property type="entry name" value="Metalloenzyme, LuxS/M16 peptidase-like"/>
    <property type="match status" value="2"/>
</dbReference>
<comment type="similarity">
    <text evidence="2 3">Belongs to the peptidase M16 family.</text>
</comment>
<feature type="domain" description="Peptidase M16 N-terminal" evidence="4">
    <location>
        <begin position="29"/>
        <end position="167"/>
    </location>
</feature>
<keyword evidence="7" id="KW-1185">Reference proteome</keyword>
<dbReference type="PROSITE" id="PS00143">
    <property type="entry name" value="INSULINASE"/>
    <property type="match status" value="1"/>
</dbReference>
<proteinExistence type="inferred from homology"/>
<evidence type="ECO:0000259" key="5">
    <source>
        <dbReference type="Pfam" id="PF05193"/>
    </source>
</evidence>
<dbReference type="EMBL" id="JABRWJ010000005">
    <property type="protein sequence ID" value="NRF69037.1"/>
    <property type="molecule type" value="Genomic_DNA"/>
</dbReference>
<dbReference type="InterPro" id="IPR011249">
    <property type="entry name" value="Metalloenz_LuxS/M16"/>
</dbReference>
<dbReference type="InterPro" id="IPR050361">
    <property type="entry name" value="MPP/UQCRC_Complex"/>
</dbReference>
<organism evidence="6 7">
    <name type="scientific">Pseudaquabacterium terrae</name>
    <dbReference type="NCBI Taxonomy" id="2732868"/>
    <lineage>
        <taxon>Bacteria</taxon>
        <taxon>Pseudomonadati</taxon>
        <taxon>Pseudomonadota</taxon>
        <taxon>Betaproteobacteria</taxon>
        <taxon>Burkholderiales</taxon>
        <taxon>Sphaerotilaceae</taxon>
        <taxon>Pseudaquabacterium</taxon>
    </lineage>
</organism>
<dbReference type="InterPro" id="IPR001431">
    <property type="entry name" value="Pept_M16_Zn_BS"/>
</dbReference>
<dbReference type="Pfam" id="PF00675">
    <property type="entry name" value="Peptidase_M16"/>
    <property type="match status" value="1"/>
</dbReference>
<evidence type="ECO:0000313" key="6">
    <source>
        <dbReference type="EMBL" id="NRF69037.1"/>
    </source>
</evidence>
<name>A0ABX2EKD6_9BURK</name>